<dbReference type="SUPFAM" id="SSF63748">
    <property type="entry name" value="Tudor/PWWP/MBT"/>
    <property type="match status" value="3"/>
</dbReference>
<dbReference type="GO" id="GO:0030154">
    <property type="term" value="P:cell differentiation"/>
    <property type="evidence" value="ECO:0007669"/>
    <property type="project" value="UniProtKB-ARBA"/>
</dbReference>
<dbReference type="CDD" id="cd09972">
    <property type="entry name" value="LOTUS_TDRD_OSKAR"/>
    <property type="match status" value="1"/>
</dbReference>
<accession>A0A8K0NWV9</accession>
<evidence type="ECO:0000313" key="9">
    <source>
        <dbReference type="Proteomes" id="UP000792457"/>
    </source>
</evidence>
<dbReference type="GO" id="GO:0005737">
    <property type="term" value="C:cytoplasm"/>
    <property type="evidence" value="ECO:0007669"/>
    <property type="project" value="UniProtKB-SubCell"/>
</dbReference>
<dbReference type="OrthoDB" id="10034606at2759"/>
<reference evidence="8" key="1">
    <citation type="submission" date="2013-04" db="EMBL/GenBank/DDBJ databases">
        <authorList>
            <person name="Qu J."/>
            <person name="Murali S.C."/>
            <person name="Bandaranaike D."/>
            <person name="Bellair M."/>
            <person name="Blankenburg K."/>
            <person name="Chao H."/>
            <person name="Dinh H."/>
            <person name="Doddapaneni H."/>
            <person name="Downs B."/>
            <person name="Dugan-Rocha S."/>
            <person name="Elkadiri S."/>
            <person name="Gnanaolivu R.D."/>
            <person name="Hernandez B."/>
            <person name="Javaid M."/>
            <person name="Jayaseelan J.C."/>
            <person name="Lee S."/>
            <person name="Li M."/>
            <person name="Ming W."/>
            <person name="Munidasa M."/>
            <person name="Muniz J."/>
            <person name="Nguyen L."/>
            <person name="Ongeri F."/>
            <person name="Osuji N."/>
            <person name="Pu L.-L."/>
            <person name="Puazo M."/>
            <person name="Qu C."/>
            <person name="Quiroz J."/>
            <person name="Raj R."/>
            <person name="Weissenberger G."/>
            <person name="Xin Y."/>
            <person name="Zou X."/>
            <person name="Han Y."/>
            <person name="Richards S."/>
            <person name="Worley K."/>
            <person name="Muzny D."/>
            <person name="Gibbs R."/>
        </authorList>
    </citation>
    <scope>NUCLEOTIDE SEQUENCE</scope>
    <source>
        <strain evidence="8">Sampled in the wild</strain>
    </source>
</reference>
<evidence type="ECO:0008006" key="10">
    <source>
        <dbReference type="Google" id="ProtNLM"/>
    </source>
</evidence>
<keyword evidence="3" id="KW-0677">Repeat</keyword>
<feature type="domain" description="HTH OST-type" evidence="7">
    <location>
        <begin position="402"/>
        <end position="468"/>
    </location>
</feature>
<dbReference type="PROSITE" id="PS51644">
    <property type="entry name" value="HTH_OST"/>
    <property type="match status" value="2"/>
</dbReference>
<dbReference type="Pfam" id="PF12872">
    <property type="entry name" value="OST-HTH"/>
    <property type="match status" value="1"/>
</dbReference>
<dbReference type="Proteomes" id="UP000792457">
    <property type="component" value="Unassembled WGS sequence"/>
</dbReference>
<dbReference type="Gene3D" id="2.40.50.90">
    <property type="match status" value="3"/>
</dbReference>
<proteinExistence type="predicted"/>
<evidence type="ECO:0000256" key="4">
    <source>
        <dbReference type="ARBA" id="ARBA00022871"/>
    </source>
</evidence>
<protein>
    <recommendedName>
        <fullName evidence="10">Tudor domain-containing protein 7</fullName>
    </recommendedName>
</protein>
<dbReference type="PANTHER" id="PTHR22948">
    <property type="entry name" value="TUDOR DOMAIN CONTAINING PROTEIN"/>
    <property type="match status" value="1"/>
</dbReference>
<name>A0A8K0NWV9_LADFU</name>
<feature type="region of interest" description="Disordered" evidence="5">
    <location>
        <begin position="114"/>
        <end position="159"/>
    </location>
</feature>
<dbReference type="Gene3D" id="3.30.420.610">
    <property type="entry name" value="LOTUS domain-like"/>
    <property type="match status" value="2"/>
</dbReference>
<dbReference type="InterPro" id="IPR041966">
    <property type="entry name" value="LOTUS-like"/>
</dbReference>
<dbReference type="InterPro" id="IPR002999">
    <property type="entry name" value="Tudor"/>
</dbReference>
<dbReference type="InterPro" id="IPR035437">
    <property type="entry name" value="SNase_OB-fold_sf"/>
</dbReference>
<feature type="compositionally biased region" description="Polar residues" evidence="5">
    <location>
        <begin position="133"/>
        <end position="145"/>
    </location>
</feature>
<comment type="caution">
    <text evidence="8">The sequence shown here is derived from an EMBL/GenBank/DDBJ whole genome shotgun (WGS) entry which is preliminary data.</text>
</comment>
<dbReference type="AlphaFoldDB" id="A0A8K0NWV9"/>
<feature type="domain" description="Tudor" evidence="6">
    <location>
        <begin position="778"/>
        <end position="840"/>
    </location>
</feature>
<dbReference type="InterPro" id="IPR025605">
    <property type="entry name" value="OST-HTH/LOTUS_dom"/>
</dbReference>
<evidence type="ECO:0000256" key="2">
    <source>
        <dbReference type="ARBA" id="ARBA00022490"/>
    </source>
</evidence>
<evidence type="ECO:0000259" key="6">
    <source>
        <dbReference type="PROSITE" id="PS50304"/>
    </source>
</evidence>
<dbReference type="EMBL" id="KZ308204">
    <property type="protein sequence ID" value="KAG8224643.1"/>
    <property type="molecule type" value="Genomic_DNA"/>
</dbReference>
<evidence type="ECO:0000256" key="5">
    <source>
        <dbReference type="SAM" id="MobiDB-lite"/>
    </source>
</evidence>
<evidence type="ECO:0000313" key="8">
    <source>
        <dbReference type="EMBL" id="KAG8224643.1"/>
    </source>
</evidence>
<keyword evidence="4" id="KW-0221">Differentiation</keyword>
<dbReference type="GO" id="GO:0007283">
    <property type="term" value="P:spermatogenesis"/>
    <property type="evidence" value="ECO:0007669"/>
    <property type="project" value="UniProtKB-KW"/>
</dbReference>
<keyword evidence="9" id="KW-1185">Reference proteome</keyword>
<dbReference type="PANTHER" id="PTHR22948:SF77">
    <property type="entry name" value="SERINE_THREONINE-PROTEIN KINASE 31-LIKE ISOFORM X1"/>
    <property type="match status" value="1"/>
</dbReference>
<feature type="domain" description="Tudor" evidence="6">
    <location>
        <begin position="1042"/>
        <end position="1106"/>
    </location>
</feature>
<feature type="region of interest" description="Disordered" evidence="5">
    <location>
        <begin position="935"/>
        <end position="959"/>
    </location>
</feature>
<evidence type="ECO:0000256" key="1">
    <source>
        <dbReference type="ARBA" id="ARBA00004496"/>
    </source>
</evidence>
<dbReference type="PROSITE" id="PS50304">
    <property type="entry name" value="TUDOR"/>
    <property type="match status" value="2"/>
</dbReference>
<gene>
    <name evidence="8" type="ORF">J437_LFUL003077</name>
</gene>
<reference evidence="8" key="2">
    <citation type="submission" date="2017-10" db="EMBL/GenBank/DDBJ databases">
        <title>Ladona fulva Genome sequencing and assembly.</title>
        <authorList>
            <person name="Murali S."/>
            <person name="Richards S."/>
            <person name="Bandaranaike D."/>
            <person name="Bellair M."/>
            <person name="Blankenburg K."/>
            <person name="Chao H."/>
            <person name="Dinh H."/>
            <person name="Doddapaneni H."/>
            <person name="Dugan-Rocha S."/>
            <person name="Elkadiri S."/>
            <person name="Gnanaolivu R."/>
            <person name="Hernandez B."/>
            <person name="Skinner E."/>
            <person name="Javaid M."/>
            <person name="Lee S."/>
            <person name="Li M."/>
            <person name="Ming W."/>
            <person name="Munidasa M."/>
            <person name="Muniz J."/>
            <person name="Nguyen L."/>
            <person name="Hughes D."/>
            <person name="Osuji N."/>
            <person name="Pu L.-L."/>
            <person name="Puazo M."/>
            <person name="Qu C."/>
            <person name="Quiroz J."/>
            <person name="Raj R."/>
            <person name="Weissenberger G."/>
            <person name="Xin Y."/>
            <person name="Zou X."/>
            <person name="Han Y."/>
            <person name="Worley K."/>
            <person name="Muzny D."/>
            <person name="Gibbs R."/>
        </authorList>
    </citation>
    <scope>NUCLEOTIDE SEQUENCE</scope>
    <source>
        <strain evidence="8">Sampled in the wild</strain>
    </source>
</reference>
<sequence>MDEAREQVFEDIRSCLISSKGGVPISQINREYKMILGNTIPFSKFGHTNLESFLRSVPGLNVCIKGGELFLEAMPTKNTVHISAMVRGQKSTARRKPAPPPRYQKVVRKPFSNMQTPARRVILPANSQRRKTPSPTQLASLSRSNLPPRLKTSHSHPQMDPVLAQNFVGQRKPGDRRSFEGLEMPTFQADPSLIHGNPMQPLSPLESNLTVSSVLRTPTAVMGPSSPIMGDFRVSSSTPRSPPPLIPPLLSLNMQPVIPKRNSAQARLQRQIPAPFESEVEMPLPHAPYETISLFPKTNDVHPPKVSSPPEVTKRGYRATLDEYCRVKLLSIPVYKVLTSFPKSKAKQIVCSIKIGVEHGFSSYPTECKTEEEAIEVASQTALEALQKIYGILGESLPVTKDENLIASRVALMLDDHPNGLWSSQVPADYREIHKETLPEGWLDILRTSPLITIDHAAHNRFILLPNRSSSARGCSTPSSTTSSGIMDDSLNKLEDLSLKSENQATEPSNDEAVTTMGQLNLPEDECWNVFVSYATSTSNVWIRLIGEEYSALYDEMAADMELFYMSGGGKIAKDLVIGHYYALQVDDCWHRVELMELSDGSKEATCFFVDNGDDEVHDASELRVLEPNFMKLHCQAIQSRLTGLEEFASDQSVEGLLVENIIGRNLVAKATVGESEDDGENRPFPSLILYDTSTDENVNLNDVLLEKILQNTVSPSLNKNGKIQDAYVSYISKSGSFFVQLSSSIFDYMTKMIEDYSCNIALDSGDNTGKVTPGVTSVSPDVMYLARYEVDKLWYRAVIDSKRPGYEVGKVWVKFVDYGNAELTSLKDLVALPSSHVLSKLPYQAIECCLHNMGDQQFTQKGLDRCREIISSEEPVLIKVVPATSDSAIMKRKYEVEIFKRVQPDNLLVSVGVTLSMEEGVFEKKTQEIKKLNDDLKEPGMKSPKSNESFQKPSNVKLDSGNVTRVSAPKIPKVGELFDVHVTIAANPGNFTVQPWKDVTKFRSMMSAMQSVYNSSSKSVNSVSISPEEIETCRQPLDMSKIKEGGVYAALHDDQMWYRITVSQLIIDVSSLEGGMVSAYFVDYGDVAAITLDKIRNLAPEFYALPYQAIKAKLSGIVPIHSDWSVEDCLRFQEMVCDKEFVAKVVETGPDVINLSDTVIGIHLTDTSDPNVDSSIGQILVDEGRALPC</sequence>
<evidence type="ECO:0000259" key="7">
    <source>
        <dbReference type="PROSITE" id="PS51644"/>
    </source>
</evidence>
<keyword evidence="4" id="KW-0744">Spermatogenesis</keyword>
<dbReference type="InterPro" id="IPR050621">
    <property type="entry name" value="Tudor_domain_containing"/>
</dbReference>
<dbReference type="SMART" id="SM00333">
    <property type="entry name" value="TUDOR"/>
    <property type="match status" value="3"/>
</dbReference>
<evidence type="ECO:0000256" key="3">
    <source>
        <dbReference type="ARBA" id="ARBA00022737"/>
    </source>
</evidence>
<organism evidence="8 9">
    <name type="scientific">Ladona fulva</name>
    <name type="common">Scarce chaser dragonfly</name>
    <name type="synonym">Libellula fulva</name>
    <dbReference type="NCBI Taxonomy" id="123851"/>
    <lineage>
        <taxon>Eukaryota</taxon>
        <taxon>Metazoa</taxon>
        <taxon>Ecdysozoa</taxon>
        <taxon>Arthropoda</taxon>
        <taxon>Hexapoda</taxon>
        <taxon>Insecta</taxon>
        <taxon>Pterygota</taxon>
        <taxon>Palaeoptera</taxon>
        <taxon>Odonata</taxon>
        <taxon>Epiprocta</taxon>
        <taxon>Anisoptera</taxon>
        <taxon>Libelluloidea</taxon>
        <taxon>Libellulidae</taxon>
        <taxon>Ladona</taxon>
    </lineage>
</organism>
<dbReference type="Gene3D" id="2.30.30.140">
    <property type="match status" value="3"/>
</dbReference>
<feature type="domain" description="HTH OST-type" evidence="7">
    <location>
        <begin position="4"/>
        <end position="86"/>
    </location>
</feature>
<feature type="compositionally biased region" description="Polar residues" evidence="5">
    <location>
        <begin position="945"/>
        <end position="955"/>
    </location>
</feature>
<dbReference type="Pfam" id="PF00567">
    <property type="entry name" value="TUDOR"/>
    <property type="match status" value="3"/>
</dbReference>
<comment type="subcellular location">
    <subcellularLocation>
        <location evidence="1">Cytoplasm</location>
    </subcellularLocation>
</comment>
<keyword evidence="2" id="KW-0963">Cytoplasm</keyword>